<dbReference type="RefSeq" id="WP_104095600.1">
    <property type="nucleotide sequence ID" value="NZ_JACHBP010000001.1"/>
</dbReference>
<evidence type="ECO:0000313" key="3">
    <source>
        <dbReference type="EMBL" id="TFB79729.1"/>
    </source>
</evidence>
<feature type="chain" id="PRO_5020862074" description="LTXXQ motif family protein" evidence="2">
    <location>
        <begin position="36"/>
        <end position="286"/>
    </location>
</feature>
<evidence type="ECO:0008006" key="5">
    <source>
        <dbReference type="Google" id="ProtNLM"/>
    </source>
</evidence>
<accession>A0A4R8VA32</accession>
<evidence type="ECO:0000313" key="4">
    <source>
        <dbReference type="Proteomes" id="UP000298488"/>
    </source>
</evidence>
<sequence length="286" mass="30110">MMKITGKLQRLALAATVAVVTAVGTVGIGAASAQAAGVDDVASWITDATLDRLGVTVADPALSEALRGAVQSAVDSGLITTTVEDLAEQAVEDPDSVSDEDVDGTLDGELEEQTGVWQDIALAWHTAFDEIKADFAECRAATKDGATEGDTTEGDTTEGDTTEGDTTEGDTTEGDTTDDSTVTHGVSECAHEFRYAMQLNHLEAWQARHDAKLARIAALPDGQREKAMAIFEAQGERAAQRLEKAAALLERQTGDKTHGPKSDDQRGNKGHNKSDRGNSQRGNSGK</sequence>
<name>A0A4R8VA32_9MICO</name>
<reference evidence="3 4" key="1">
    <citation type="submission" date="2019-03" db="EMBL/GenBank/DDBJ databases">
        <title>Genomics of glacier-inhabiting Cryobacterium strains.</title>
        <authorList>
            <person name="Liu Q."/>
            <person name="Xin Y.-H."/>
        </authorList>
    </citation>
    <scope>NUCLEOTIDE SEQUENCE [LARGE SCALE GENOMIC DNA]</scope>
    <source>
        <strain evidence="3 4">CGMCC 1.10440</strain>
    </source>
</reference>
<dbReference type="EMBL" id="SOFI01000003">
    <property type="protein sequence ID" value="TFB79729.1"/>
    <property type="molecule type" value="Genomic_DNA"/>
</dbReference>
<feature type="region of interest" description="Disordered" evidence="1">
    <location>
        <begin position="143"/>
        <end position="183"/>
    </location>
</feature>
<protein>
    <recommendedName>
        <fullName evidence="5">LTXXQ motif family protein</fullName>
    </recommendedName>
</protein>
<evidence type="ECO:0000256" key="2">
    <source>
        <dbReference type="SAM" id="SignalP"/>
    </source>
</evidence>
<keyword evidence="4" id="KW-1185">Reference proteome</keyword>
<dbReference type="Proteomes" id="UP000298488">
    <property type="component" value="Unassembled WGS sequence"/>
</dbReference>
<dbReference type="AlphaFoldDB" id="A0A4R8VA32"/>
<feature type="signal peptide" evidence="2">
    <location>
        <begin position="1"/>
        <end position="35"/>
    </location>
</feature>
<organism evidence="3 4">
    <name type="scientific">Terrimesophilobacter mesophilus</name>
    <dbReference type="NCBI Taxonomy" id="433647"/>
    <lineage>
        <taxon>Bacteria</taxon>
        <taxon>Bacillati</taxon>
        <taxon>Actinomycetota</taxon>
        <taxon>Actinomycetes</taxon>
        <taxon>Micrococcales</taxon>
        <taxon>Microbacteriaceae</taxon>
        <taxon>Terrimesophilobacter</taxon>
    </lineage>
</organism>
<comment type="caution">
    <text evidence="3">The sequence shown here is derived from an EMBL/GenBank/DDBJ whole genome shotgun (WGS) entry which is preliminary data.</text>
</comment>
<gene>
    <name evidence="3" type="ORF">E3N84_06535</name>
</gene>
<proteinExistence type="predicted"/>
<feature type="region of interest" description="Disordered" evidence="1">
    <location>
        <begin position="246"/>
        <end position="286"/>
    </location>
</feature>
<feature type="compositionally biased region" description="Basic and acidic residues" evidence="1">
    <location>
        <begin position="252"/>
        <end position="278"/>
    </location>
</feature>
<keyword evidence="2" id="KW-0732">Signal</keyword>
<evidence type="ECO:0000256" key="1">
    <source>
        <dbReference type="SAM" id="MobiDB-lite"/>
    </source>
</evidence>
<feature type="compositionally biased region" description="Acidic residues" evidence="1">
    <location>
        <begin position="150"/>
        <end position="178"/>
    </location>
</feature>